<dbReference type="Proteomes" id="UP001458880">
    <property type="component" value="Unassembled WGS sequence"/>
</dbReference>
<gene>
    <name evidence="1" type="ORF">QE152_g30430</name>
</gene>
<dbReference type="EMBL" id="JASPKY010000409">
    <property type="protein sequence ID" value="KAK9701728.1"/>
    <property type="molecule type" value="Genomic_DNA"/>
</dbReference>
<keyword evidence="2" id="KW-1185">Reference proteome</keyword>
<reference evidence="1 2" key="1">
    <citation type="journal article" date="2024" name="BMC Genomics">
        <title>De novo assembly and annotation of Popillia japonica's genome with initial clues to its potential as an invasive pest.</title>
        <authorList>
            <person name="Cucini C."/>
            <person name="Boschi S."/>
            <person name="Funari R."/>
            <person name="Cardaioli E."/>
            <person name="Iannotti N."/>
            <person name="Marturano G."/>
            <person name="Paoli F."/>
            <person name="Bruttini M."/>
            <person name="Carapelli A."/>
            <person name="Frati F."/>
            <person name="Nardi F."/>
        </authorList>
    </citation>
    <scope>NUCLEOTIDE SEQUENCE [LARGE SCALE GENOMIC DNA]</scope>
    <source>
        <strain evidence="1">DMR45628</strain>
    </source>
</reference>
<organism evidence="1 2">
    <name type="scientific">Popillia japonica</name>
    <name type="common">Japanese beetle</name>
    <dbReference type="NCBI Taxonomy" id="7064"/>
    <lineage>
        <taxon>Eukaryota</taxon>
        <taxon>Metazoa</taxon>
        <taxon>Ecdysozoa</taxon>
        <taxon>Arthropoda</taxon>
        <taxon>Hexapoda</taxon>
        <taxon>Insecta</taxon>
        <taxon>Pterygota</taxon>
        <taxon>Neoptera</taxon>
        <taxon>Endopterygota</taxon>
        <taxon>Coleoptera</taxon>
        <taxon>Polyphaga</taxon>
        <taxon>Scarabaeiformia</taxon>
        <taxon>Scarabaeidae</taxon>
        <taxon>Rutelinae</taxon>
        <taxon>Popillia</taxon>
    </lineage>
</organism>
<dbReference type="AlphaFoldDB" id="A0AAW1JFS8"/>
<evidence type="ECO:0000313" key="1">
    <source>
        <dbReference type="EMBL" id="KAK9701728.1"/>
    </source>
</evidence>
<evidence type="ECO:0000313" key="2">
    <source>
        <dbReference type="Proteomes" id="UP001458880"/>
    </source>
</evidence>
<proteinExistence type="predicted"/>
<name>A0AAW1JFS8_POPJA</name>
<sequence>MPIDGVPLFAVIIAQGRLTDAVAKKKRCTNEHLHGIYGEDRPRNYGVSMAGGAGHLLYNRGHKRFTRAFYVEILQGGESNHTGPLPPYFVVVISGGESLVTVPSRKTKFASFRRASQLDQQNEIITA</sequence>
<protein>
    <submittedName>
        <fullName evidence="1">Uncharacterized protein</fullName>
    </submittedName>
</protein>
<accession>A0AAW1JFS8</accession>
<comment type="caution">
    <text evidence="1">The sequence shown here is derived from an EMBL/GenBank/DDBJ whole genome shotgun (WGS) entry which is preliminary data.</text>
</comment>